<dbReference type="AlphaFoldDB" id="A0A847S6X0"/>
<proteinExistence type="predicted"/>
<dbReference type="EMBL" id="JABAIM010000002">
    <property type="protein sequence ID" value="NLR75493.1"/>
    <property type="molecule type" value="Genomic_DNA"/>
</dbReference>
<organism evidence="1 2">
    <name type="scientific">Leeia aquatica</name>
    <dbReference type="NCBI Taxonomy" id="2725557"/>
    <lineage>
        <taxon>Bacteria</taxon>
        <taxon>Pseudomonadati</taxon>
        <taxon>Pseudomonadota</taxon>
        <taxon>Betaproteobacteria</taxon>
        <taxon>Neisseriales</taxon>
        <taxon>Leeiaceae</taxon>
        <taxon>Leeia</taxon>
    </lineage>
</organism>
<name>A0A847S6X0_9NEIS</name>
<reference evidence="1 2" key="1">
    <citation type="submission" date="2020-04" db="EMBL/GenBank/DDBJ databases">
        <title>Draft genome of Leeia sp. IMCC25680.</title>
        <authorList>
            <person name="Song J."/>
            <person name="Cho J.-C."/>
        </authorList>
    </citation>
    <scope>NUCLEOTIDE SEQUENCE [LARGE SCALE GENOMIC DNA]</scope>
    <source>
        <strain evidence="1 2">IMCC25680</strain>
    </source>
</reference>
<comment type="caution">
    <text evidence="1">The sequence shown here is derived from an EMBL/GenBank/DDBJ whole genome shotgun (WGS) entry which is preliminary data.</text>
</comment>
<dbReference type="RefSeq" id="WP_168877156.1">
    <property type="nucleotide sequence ID" value="NZ_JABAIM010000002.1"/>
</dbReference>
<dbReference type="SUPFAM" id="SSF53850">
    <property type="entry name" value="Periplasmic binding protein-like II"/>
    <property type="match status" value="1"/>
</dbReference>
<dbReference type="Gene3D" id="3.40.190.10">
    <property type="entry name" value="Periplasmic binding protein-like II"/>
    <property type="match status" value="2"/>
</dbReference>
<gene>
    <name evidence="1" type="ORF">HF682_10015</name>
</gene>
<protein>
    <submittedName>
        <fullName evidence="1">Amino acid ABC transporter substrate-binding protein</fullName>
    </submittedName>
</protein>
<evidence type="ECO:0000313" key="2">
    <source>
        <dbReference type="Proteomes" id="UP000587991"/>
    </source>
</evidence>
<sequence>MRQLTILLCLWYIPLTAWCEPHLTARFAASEWAPYMGAHLPQQGRAVATVRAAFARNGIQLQVDFYPWARTIALARAAPYDGYLVEYDDAMLRKEWLYSLPVAYSPLGLAERVANPVVWTRLEDLAAQRKTIGVVQGYVNTPELDRLIAQGTLNSDRSADDLTLLHKLAAGRVDVAVMDAQVFEYLLLTQSTLRAHAHQLRLQPRLLEQKALYVVFRKTPRGQWLLNQFNQGLRAVGNIAAPKPPA</sequence>
<accession>A0A847S6X0</accession>
<dbReference type="Proteomes" id="UP000587991">
    <property type="component" value="Unassembled WGS sequence"/>
</dbReference>
<dbReference type="PANTHER" id="PTHR35936:SF25">
    <property type="entry name" value="ABC TRANSPORTER SUBSTRATE-BINDING PROTEIN"/>
    <property type="match status" value="1"/>
</dbReference>
<keyword evidence="2" id="KW-1185">Reference proteome</keyword>
<dbReference type="PANTHER" id="PTHR35936">
    <property type="entry name" value="MEMBRANE-BOUND LYTIC MUREIN TRANSGLYCOSYLASE F"/>
    <property type="match status" value="1"/>
</dbReference>
<evidence type="ECO:0000313" key="1">
    <source>
        <dbReference type="EMBL" id="NLR75493.1"/>
    </source>
</evidence>